<dbReference type="EMBL" id="FP103042">
    <property type="protein sequence ID" value="CAX23541.1"/>
    <property type="molecule type" value="Genomic_DNA"/>
</dbReference>
<dbReference type="HOGENOM" id="CLU_2844823_0_0_5"/>
<name>C7CJQ1_METED</name>
<proteinExistence type="predicted"/>
<organism evidence="1 2">
    <name type="scientific">Methylorubrum extorquens (strain DSM 6343 / CIP 106787 / DM4)</name>
    <name type="common">Methylobacterium extorquens</name>
    <dbReference type="NCBI Taxonomy" id="661410"/>
    <lineage>
        <taxon>Bacteria</taxon>
        <taxon>Pseudomonadati</taxon>
        <taxon>Pseudomonadota</taxon>
        <taxon>Alphaproteobacteria</taxon>
        <taxon>Hyphomicrobiales</taxon>
        <taxon>Methylobacteriaceae</taxon>
        <taxon>Methylorubrum</taxon>
    </lineage>
</organism>
<dbReference type="KEGG" id="mdi:METDI1952"/>
<protein>
    <submittedName>
        <fullName evidence="1">Uncharacterized protein</fullName>
    </submittedName>
</protein>
<dbReference type="AlphaFoldDB" id="C7CJQ1"/>
<dbReference type="Proteomes" id="UP000008070">
    <property type="component" value="Chromosome"/>
</dbReference>
<evidence type="ECO:0000313" key="2">
    <source>
        <dbReference type="Proteomes" id="UP000008070"/>
    </source>
</evidence>
<evidence type="ECO:0000313" key="1">
    <source>
        <dbReference type="EMBL" id="CAX23541.1"/>
    </source>
</evidence>
<accession>C7CJQ1</accession>
<reference evidence="2" key="1">
    <citation type="journal article" date="2009" name="PLoS ONE">
        <title>Methylobacterium genome sequences: a reference blueprint to investigate microbial metabolism of C1 compounds from natural and industrial sources.</title>
        <authorList>
            <person name="Vuilleumier S."/>
            <person name="Chistoserdova L."/>
            <person name="Lee M.-C."/>
            <person name="Bringel F."/>
            <person name="Lajus A."/>
            <person name="Zhou Y."/>
            <person name="Gourion B."/>
            <person name="Barbe V."/>
            <person name="Chang J."/>
            <person name="Cruveiller S."/>
            <person name="Dossat C."/>
            <person name="Gillett W."/>
            <person name="Gruffaz C."/>
            <person name="Haugen E."/>
            <person name="Hourcade E."/>
            <person name="Levy R."/>
            <person name="Mangenot S."/>
            <person name="Muller E."/>
            <person name="Nadalig T."/>
            <person name="Pagni M."/>
            <person name="Penny C."/>
            <person name="Peyraud R."/>
            <person name="Robinson D.G."/>
            <person name="Roche D."/>
            <person name="Rouy Z."/>
            <person name="Saenampechek C."/>
            <person name="Salvignol G."/>
            <person name="Vallenet D."/>
            <person name="Wu Z."/>
            <person name="Marx C.J."/>
            <person name="Vorholt J.A."/>
            <person name="Olson M.V."/>
            <person name="Kaul R."/>
            <person name="Weissenbach J."/>
            <person name="Medigue C."/>
            <person name="Lidstrom M.E."/>
        </authorList>
    </citation>
    <scope>NUCLEOTIDE SEQUENCE [LARGE SCALE GENOMIC DNA]</scope>
    <source>
        <strain evidence="2">DSM 6343 / CIP 106787 / DM4</strain>
    </source>
</reference>
<sequence length="65" mass="7132">MQPAKARSGSTMKLRLTLVAENASLEHVAERTISLGESEDSETPYAYSNVQTDRAESVSRFMPSV</sequence>
<gene>
    <name evidence="1" type="ORF">METD_I1952</name>
</gene>